<proteinExistence type="predicted"/>
<sequence length="115" mass="12924">MVAGVRGAASPIHSRADCSSPVLYLPSDDGVRGQRNRATSQSGENVHAQTSCIQTYANPGLWQRRTYTSSRHAYSRVKYMDHYQCCYEYQCRSGLATSRFRKKYSRVLAMFASGT</sequence>
<gene>
    <name evidence="1" type="ORF">M0R45_001046</name>
</gene>
<evidence type="ECO:0000313" key="2">
    <source>
        <dbReference type="Proteomes" id="UP001457282"/>
    </source>
</evidence>
<comment type="caution">
    <text evidence="1">The sequence shown here is derived from an EMBL/GenBank/DDBJ whole genome shotgun (WGS) entry which is preliminary data.</text>
</comment>
<protein>
    <submittedName>
        <fullName evidence="1">Uncharacterized protein</fullName>
    </submittedName>
</protein>
<evidence type="ECO:0000313" key="1">
    <source>
        <dbReference type="EMBL" id="KAK9903686.1"/>
    </source>
</evidence>
<reference evidence="1 2" key="1">
    <citation type="journal article" date="2023" name="G3 (Bethesda)">
        <title>A chromosome-length genome assembly and annotation of blackberry (Rubus argutus, cv. 'Hillquist').</title>
        <authorList>
            <person name="Bruna T."/>
            <person name="Aryal R."/>
            <person name="Dudchenko O."/>
            <person name="Sargent D.J."/>
            <person name="Mead D."/>
            <person name="Buti M."/>
            <person name="Cavallini A."/>
            <person name="Hytonen T."/>
            <person name="Andres J."/>
            <person name="Pham M."/>
            <person name="Weisz D."/>
            <person name="Mascagni F."/>
            <person name="Usai G."/>
            <person name="Natali L."/>
            <person name="Bassil N."/>
            <person name="Fernandez G.E."/>
            <person name="Lomsadze A."/>
            <person name="Armour M."/>
            <person name="Olukolu B."/>
            <person name="Poorten T."/>
            <person name="Britton C."/>
            <person name="Davik J."/>
            <person name="Ashrafi H."/>
            <person name="Aiden E.L."/>
            <person name="Borodovsky M."/>
            <person name="Worthington M."/>
        </authorList>
    </citation>
    <scope>NUCLEOTIDE SEQUENCE [LARGE SCALE GENOMIC DNA]</scope>
    <source>
        <strain evidence="1">PI 553951</strain>
    </source>
</reference>
<organism evidence="1 2">
    <name type="scientific">Rubus argutus</name>
    <name type="common">Southern blackberry</name>
    <dbReference type="NCBI Taxonomy" id="59490"/>
    <lineage>
        <taxon>Eukaryota</taxon>
        <taxon>Viridiplantae</taxon>
        <taxon>Streptophyta</taxon>
        <taxon>Embryophyta</taxon>
        <taxon>Tracheophyta</taxon>
        <taxon>Spermatophyta</taxon>
        <taxon>Magnoliopsida</taxon>
        <taxon>eudicotyledons</taxon>
        <taxon>Gunneridae</taxon>
        <taxon>Pentapetalae</taxon>
        <taxon>rosids</taxon>
        <taxon>fabids</taxon>
        <taxon>Rosales</taxon>
        <taxon>Rosaceae</taxon>
        <taxon>Rosoideae</taxon>
        <taxon>Rosoideae incertae sedis</taxon>
        <taxon>Rubus</taxon>
    </lineage>
</organism>
<name>A0AAW1VNA4_RUBAR</name>
<dbReference type="EMBL" id="JBEDUW010000220">
    <property type="protein sequence ID" value="KAK9903686.1"/>
    <property type="molecule type" value="Genomic_DNA"/>
</dbReference>
<keyword evidence="2" id="KW-1185">Reference proteome</keyword>
<dbReference type="AlphaFoldDB" id="A0AAW1VNA4"/>
<accession>A0AAW1VNA4</accession>
<dbReference type="Proteomes" id="UP001457282">
    <property type="component" value="Unassembled WGS sequence"/>
</dbReference>